<dbReference type="Proteomes" id="UP000615446">
    <property type="component" value="Unassembled WGS sequence"/>
</dbReference>
<sequence>MQASCQDFGLSGFCTDLRKRRGTFLHWIAFCNTVKNVLKFDGFPDFLGYTSLFDFLGWDFTFGHVGNSSWWGPWTLEIPWDFRFQ</sequence>
<organism evidence="1 2">
    <name type="scientific">Rhizophagus clarus</name>
    <dbReference type="NCBI Taxonomy" id="94130"/>
    <lineage>
        <taxon>Eukaryota</taxon>
        <taxon>Fungi</taxon>
        <taxon>Fungi incertae sedis</taxon>
        <taxon>Mucoromycota</taxon>
        <taxon>Glomeromycotina</taxon>
        <taxon>Glomeromycetes</taxon>
        <taxon>Glomerales</taxon>
        <taxon>Glomeraceae</taxon>
        <taxon>Rhizophagus</taxon>
    </lineage>
</organism>
<comment type="caution">
    <text evidence="1">The sequence shown here is derived from an EMBL/GenBank/DDBJ whole genome shotgun (WGS) entry which is preliminary data.</text>
</comment>
<reference evidence="1" key="1">
    <citation type="submission" date="2019-10" db="EMBL/GenBank/DDBJ databases">
        <title>Conservation and host-specific expression of non-tandemly repeated heterogenous ribosome RNA gene in arbuscular mycorrhizal fungi.</title>
        <authorList>
            <person name="Maeda T."/>
            <person name="Kobayashi Y."/>
            <person name="Nakagawa T."/>
            <person name="Ezawa T."/>
            <person name="Yamaguchi K."/>
            <person name="Bino T."/>
            <person name="Nishimoto Y."/>
            <person name="Shigenobu S."/>
            <person name="Kawaguchi M."/>
        </authorList>
    </citation>
    <scope>NUCLEOTIDE SEQUENCE</scope>
    <source>
        <strain evidence="1">HR1</strain>
    </source>
</reference>
<accession>A0A8H3M303</accession>
<gene>
    <name evidence="1" type="ORF">RCL2_002237500</name>
</gene>
<evidence type="ECO:0000313" key="1">
    <source>
        <dbReference type="EMBL" id="GES95713.1"/>
    </source>
</evidence>
<evidence type="ECO:0000313" key="2">
    <source>
        <dbReference type="Proteomes" id="UP000615446"/>
    </source>
</evidence>
<proteinExistence type="predicted"/>
<protein>
    <submittedName>
        <fullName evidence="1">Uncharacterized protein</fullName>
    </submittedName>
</protein>
<name>A0A8H3M303_9GLOM</name>
<dbReference type="EMBL" id="BLAL01000244">
    <property type="protein sequence ID" value="GES95713.1"/>
    <property type="molecule type" value="Genomic_DNA"/>
</dbReference>
<dbReference type="AlphaFoldDB" id="A0A8H3M303"/>